<dbReference type="Gene3D" id="3.90.180.10">
    <property type="entry name" value="Medium-chain alcohol dehydrogenases, catalytic domain"/>
    <property type="match status" value="1"/>
</dbReference>
<evidence type="ECO:0000256" key="1">
    <source>
        <dbReference type="ARBA" id="ARBA00001947"/>
    </source>
</evidence>
<evidence type="ECO:0000256" key="2">
    <source>
        <dbReference type="ARBA" id="ARBA00022723"/>
    </source>
</evidence>
<evidence type="ECO:0000259" key="5">
    <source>
        <dbReference type="Pfam" id="PF08240"/>
    </source>
</evidence>
<dbReference type="Pfam" id="PF00107">
    <property type="entry name" value="ADH_zinc_N"/>
    <property type="match status" value="1"/>
</dbReference>
<protein>
    <submittedName>
        <fullName evidence="6">Alcohol dehydrogenase</fullName>
        <ecNumber evidence="6">1.1.1.1</ecNumber>
    </submittedName>
</protein>
<dbReference type="Proteomes" id="UP000583800">
    <property type="component" value="Unassembled WGS sequence"/>
</dbReference>
<proteinExistence type="predicted"/>
<dbReference type="EC" id="1.1.1.1" evidence="6"/>
<dbReference type="PANTHER" id="PTHR42813:SF7">
    <property type="entry name" value="ALCOHOL DEHYDROGENASE (ZN-DEPENDENT)-RELATED"/>
    <property type="match status" value="1"/>
</dbReference>
<dbReference type="InterPro" id="IPR013154">
    <property type="entry name" value="ADH-like_N"/>
</dbReference>
<dbReference type="PANTHER" id="PTHR42813">
    <property type="entry name" value="ZINC-TYPE ALCOHOL DEHYDROGENASE-LIKE"/>
    <property type="match status" value="1"/>
</dbReference>
<gene>
    <name evidence="6" type="ORF">FHU36_004268</name>
</gene>
<name>A0A7X0C3X6_9ACTN</name>
<keyword evidence="6" id="KW-0560">Oxidoreductase</keyword>
<feature type="domain" description="Alcohol dehydrogenase-like C-terminal" evidence="4">
    <location>
        <begin position="216"/>
        <end position="330"/>
    </location>
</feature>
<reference evidence="6 7" key="1">
    <citation type="submission" date="2020-08" db="EMBL/GenBank/DDBJ databases">
        <title>Sequencing the genomes of 1000 actinobacteria strains.</title>
        <authorList>
            <person name="Klenk H.-P."/>
        </authorList>
    </citation>
    <scope>NUCLEOTIDE SEQUENCE [LARGE SCALE GENOMIC DNA]</scope>
    <source>
        <strain evidence="6 7">DSM 45913</strain>
    </source>
</reference>
<keyword evidence="7" id="KW-1185">Reference proteome</keyword>
<dbReference type="GO" id="GO:0046872">
    <property type="term" value="F:metal ion binding"/>
    <property type="evidence" value="ECO:0007669"/>
    <property type="project" value="UniProtKB-KW"/>
</dbReference>
<dbReference type="InterPro" id="IPR036291">
    <property type="entry name" value="NAD(P)-bd_dom_sf"/>
</dbReference>
<dbReference type="SUPFAM" id="SSF50129">
    <property type="entry name" value="GroES-like"/>
    <property type="match status" value="1"/>
</dbReference>
<dbReference type="EMBL" id="JACHJB010000002">
    <property type="protein sequence ID" value="MBB6347723.1"/>
    <property type="molecule type" value="Genomic_DNA"/>
</dbReference>
<dbReference type="RefSeq" id="WP_185085618.1">
    <property type="nucleotide sequence ID" value="NZ_JACHJB010000002.1"/>
</dbReference>
<feature type="domain" description="Alcohol dehydrogenase-like N-terminal" evidence="5">
    <location>
        <begin position="72"/>
        <end position="172"/>
    </location>
</feature>
<accession>A0A7X0C3X6</accession>
<comment type="cofactor">
    <cofactor evidence="1">
        <name>Zn(2+)</name>
        <dbReference type="ChEBI" id="CHEBI:29105"/>
    </cofactor>
</comment>
<dbReference type="Pfam" id="PF08240">
    <property type="entry name" value="ADH_N"/>
    <property type="match status" value="1"/>
</dbReference>
<dbReference type="Gene3D" id="3.40.50.720">
    <property type="entry name" value="NAD(P)-binding Rossmann-like Domain"/>
    <property type="match status" value="1"/>
</dbReference>
<dbReference type="SUPFAM" id="SSF51735">
    <property type="entry name" value="NAD(P)-binding Rossmann-fold domains"/>
    <property type="match status" value="1"/>
</dbReference>
<evidence type="ECO:0000259" key="4">
    <source>
        <dbReference type="Pfam" id="PF00107"/>
    </source>
</evidence>
<dbReference type="GO" id="GO:0004022">
    <property type="term" value="F:alcohol dehydrogenase (NAD+) activity"/>
    <property type="evidence" value="ECO:0007669"/>
    <property type="project" value="UniProtKB-EC"/>
</dbReference>
<keyword evidence="2" id="KW-0479">Metal-binding</keyword>
<evidence type="ECO:0000313" key="6">
    <source>
        <dbReference type="EMBL" id="MBB6347723.1"/>
    </source>
</evidence>
<comment type="caution">
    <text evidence="6">The sequence shown here is derived from an EMBL/GenBank/DDBJ whole genome shotgun (WGS) entry which is preliminary data.</text>
</comment>
<evidence type="ECO:0000256" key="3">
    <source>
        <dbReference type="ARBA" id="ARBA00022833"/>
    </source>
</evidence>
<sequence length="368" mass="38848">MKELIFVRSGRLDWRKRPEPVLAEHSDAIVRPFLAGRCDGDTLPIHQPVSRALQAGMALGLVDPVVGAICGKVPFRGPFAIGHECVAEVVAVGPGVRQVRIGQTVVVPWAISCGACPQCRRGLTSKCATMATTMSDGTLAAYGFGPSSGPWGGMITDRIRVPHADHMLVPVPDDIPPLRVAAASDNLADAWRAVVAPLTERDGGSVLVLGGGAKSIGLYAAGLAAAHGAAAVHYLDSDPERRAIAESLGATVIQTVRRDYDIVVEATSRAPGLRRAITSLAPGGICTAVGYYLSTGTRVPLMRMYATDATLRIGVSHARAALPALLDFLQRTAFPAERVTTLLADWDDAPAAYTARTTKLVLQRPRLT</sequence>
<dbReference type="InterPro" id="IPR013149">
    <property type="entry name" value="ADH-like_C"/>
</dbReference>
<keyword evidence="3" id="KW-0862">Zinc</keyword>
<dbReference type="InterPro" id="IPR011032">
    <property type="entry name" value="GroES-like_sf"/>
</dbReference>
<dbReference type="AlphaFoldDB" id="A0A7X0C3X6"/>
<organism evidence="6 7">
    <name type="scientific">Nonomuraea muscovyensis</name>
    <dbReference type="NCBI Taxonomy" id="1124761"/>
    <lineage>
        <taxon>Bacteria</taxon>
        <taxon>Bacillati</taxon>
        <taxon>Actinomycetota</taxon>
        <taxon>Actinomycetes</taxon>
        <taxon>Streptosporangiales</taxon>
        <taxon>Streptosporangiaceae</taxon>
        <taxon>Nonomuraea</taxon>
    </lineage>
</organism>
<evidence type="ECO:0000313" key="7">
    <source>
        <dbReference type="Proteomes" id="UP000583800"/>
    </source>
</evidence>